<keyword evidence="7" id="KW-0413">Isomerase</keyword>
<feature type="domain" description="N-(5'phosphoribosyl) anthranilate isomerase (PRAI)" evidence="8">
    <location>
        <begin position="300"/>
        <end position="499"/>
    </location>
</feature>
<dbReference type="GO" id="GO:0000162">
    <property type="term" value="P:L-tryptophan biosynthetic process"/>
    <property type="evidence" value="ECO:0007669"/>
    <property type="project" value="UniProtKB-UniPathway"/>
</dbReference>
<comment type="similarity">
    <text evidence="2">Belongs to the TrpF family.</text>
</comment>
<evidence type="ECO:0000256" key="2">
    <source>
        <dbReference type="ARBA" id="ARBA00007571"/>
    </source>
</evidence>
<evidence type="ECO:0000256" key="3">
    <source>
        <dbReference type="ARBA" id="ARBA00012572"/>
    </source>
</evidence>
<dbReference type="EC" id="5.3.1.24" evidence="3"/>
<dbReference type="GO" id="GO:0004640">
    <property type="term" value="F:phosphoribosylanthranilate isomerase activity"/>
    <property type="evidence" value="ECO:0007669"/>
    <property type="project" value="UniProtKB-EC"/>
</dbReference>
<dbReference type="HAMAP" id="MF_00135">
    <property type="entry name" value="PRAI"/>
    <property type="match status" value="2"/>
</dbReference>
<keyword evidence="6" id="KW-0057">Aromatic amino acid biosynthesis</keyword>
<reference evidence="9" key="1">
    <citation type="submission" date="2018-02" db="EMBL/GenBank/DDBJ databases">
        <authorList>
            <person name="Cohen D.B."/>
            <person name="Kent A.D."/>
        </authorList>
    </citation>
    <scope>NUCLEOTIDE SEQUENCE</scope>
</reference>
<comment type="pathway">
    <text evidence="1">Amino-acid biosynthesis; L-tryptophan biosynthesis; L-tryptophan from chorismate: step 3/5.</text>
</comment>
<dbReference type="InterPro" id="IPR011060">
    <property type="entry name" value="RibuloseP-bd_barrel"/>
</dbReference>
<proteinExistence type="inferred from homology"/>
<dbReference type="PANTHER" id="PTHR42894">
    <property type="entry name" value="N-(5'-PHOSPHORIBOSYL)ANTHRANILATE ISOMERASE"/>
    <property type="match status" value="1"/>
</dbReference>
<dbReference type="InterPro" id="IPR001240">
    <property type="entry name" value="PRAI_dom"/>
</dbReference>
<dbReference type="Pfam" id="PF00697">
    <property type="entry name" value="PRAI"/>
    <property type="match status" value="2"/>
</dbReference>
<evidence type="ECO:0000256" key="7">
    <source>
        <dbReference type="ARBA" id="ARBA00023235"/>
    </source>
</evidence>
<evidence type="ECO:0000256" key="4">
    <source>
        <dbReference type="ARBA" id="ARBA00022605"/>
    </source>
</evidence>
<gene>
    <name evidence="9" type="ORF">FSB_LOCUS28157</name>
</gene>
<dbReference type="InterPro" id="IPR013785">
    <property type="entry name" value="Aldolase_TIM"/>
</dbReference>
<dbReference type="AlphaFoldDB" id="A0A2N9GL53"/>
<name>A0A2N9GL53_FAGSY</name>
<feature type="domain" description="N-(5'phosphoribosyl) anthranilate isomerase (PRAI)" evidence="8">
    <location>
        <begin position="33"/>
        <end position="232"/>
    </location>
</feature>
<evidence type="ECO:0000313" key="9">
    <source>
        <dbReference type="EMBL" id="SPD00275.1"/>
    </source>
</evidence>
<dbReference type="CDD" id="cd00405">
    <property type="entry name" value="PRAI"/>
    <property type="match status" value="2"/>
</dbReference>
<sequence length="509" mass="55374">MRSYAKKKITCKFAQSEEVSFSDEEREKNRPLVKMCGITSAKDAAMAAEAGANFIGMIMWPNSKRSVSVSVAKEISKVAREHGAEPVGVFVDDNADTILRAADASDLELVQLHGNGSRAAFPVLVQERRIIYVLNANEDGGLLNQISDEQSSLVDWILVDSAKGGSGKGFNWAQFKLPLIRSKYGWLLAGGINPENACEALSTLQPQGIDVSSGICASDGIQKDQLRISSFMSAVQLAIGSHFQPKFVNLQRWKMTGVKSERLHLLRMRSYAKKKITCKFAQSEEVSFSDEEWEKNRPLVKMCGITSAKDTAMAAEAGANFIGMIMWPNSKRSVSVSVAKEISKVAREHGAEPVGVFVDDNADTILRASDASDLGLVQLHGNGSRAAFPVLVQERRIIYVLNANEDGGLLNQISDEQSSLVDWILVDSAKGGSGKGFNWAQFKLPLIRSKYGWLLAGGINPENVCEALSTLQPQGIDVSSGICASDGIQKDQLRISSFMSAVRSIDYLT</sequence>
<dbReference type="FunFam" id="3.20.20.70:FF:000075">
    <property type="entry name" value="Tryptophan biosynthesis protein TRP1"/>
    <property type="match status" value="2"/>
</dbReference>
<evidence type="ECO:0000256" key="1">
    <source>
        <dbReference type="ARBA" id="ARBA00004664"/>
    </source>
</evidence>
<dbReference type="PANTHER" id="PTHR42894:SF1">
    <property type="entry name" value="N-(5'-PHOSPHORIBOSYL)ANTHRANILATE ISOMERASE"/>
    <property type="match status" value="1"/>
</dbReference>
<evidence type="ECO:0000256" key="5">
    <source>
        <dbReference type="ARBA" id="ARBA00022822"/>
    </source>
</evidence>
<dbReference type="Gene3D" id="3.20.20.70">
    <property type="entry name" value="Aldolase class I"/>
    <property type="match status" value="2"/>
</dbReference>
<keyword evidence="4" id="KW-0028">Amino-acid biosynthesis</keyword>
<evidence type="ECO:0000256" key="6">
    <source>
        <dbReference type="ARBA" id="ARBA00023141"/>
    </source>
</evidence>
<evidence type="ECO:0000259" key="8">
    <source>
        <dbReference type="Pfam" id="PF00697"/>
    </source>
</evidence>
<accession>A0A2N9GL53</accession>
<dbReference type="UniPathway" id="UPA00035">
    <property type="reaction ID" value="UER00042"/>
</dbReference>
<keyword evidence="5" id="KW-0822">Tryptophan biosynthesis</keyword>
<protein>
    <recommendedName>
        <fullName evidence="3">phosphoribosylanthranilate isomerase</fullName>
        <ecNumber evidence="3">5.3.1.24</ecNumber>
    </recommendedName>
</protein>
<dbReference type="SUPFAM" id="SSF51366">
    <property type="entry name" value="Ribulose-phoshate binding barrel"/>
    <property type="match status" value="2"/>
</dbReference>
<organism evidence="9">
    <name type="scientific">Fagus sylvatica</name>
    <name type="common">Beechnut</name>
    <dbReference type="NCBI Taxonomy" id="28930"/>
    <lineage>
        <taxon>Eukaryota</taxon>
        <taxon>Viridiplantae</taxon>
        <taxon>Streptophyta</taxon>
        <taxon>Embryophyta</taxon>
        <taxon>Tracheophyta</taxon>
        <taxon>Spermatophyta</taxon>
        <taxon>Magnoliopsida</taxon>
        <taxon>eudicotyledons</taxon>
        <taxon>Gunneridae</taxon>
        <taxon>Pentapetalae</taxon>
        <taxon>rosids</taxon>
        <taxon>fabids</taxon>
        <taxon>Fagales</taxon>
        <taxon>Fagaceae</taxon>
        <taxon>Fagus</taxon>
    </lineage>
</organism>
<dbReference type="InterPro" id="IPR044643">
    <property type="entry name" value="TrpF_fam"/>
</dbReference>
<dbReference type="EMBL" id="OIVN01002068">
    <property type="protein sequence ID" value="SPD00275.1"/>
    <property type="molecule type" value="Genomic_DNA"/>
</dbReference>